<protein>
    <recommendedName>
        <fullName evidence="4">HXXXD-type acyl-transferase family protein</fullName>
    </recommendedName>
</protein>
<evidence type="ECO:0000313" key="3">
    <source>
        <dbReference type="Proteomes" id="UP001231189"/>
    </source>
</evidence>
<reference evidence="2" key="1">
    <citation type="submission" date="2023-07" db="EMBL/GenBank/DDBJ databases">
        <title>A chromosome-level genome assembly of Lolium multiflorum.</title>
        <authorList>
            <person name="Chen Y."/>
            <person name="Copetti D."/>
            <person name="Kolliker R."/>
            <person name="Studer B."/>
        </authorList>
    </citation>
    <scope>NUCLEOTIDE SEQUENCE</scope>
    <source>
        <strain evidence="2">02402/16</strain>
        <tissue evidence="2">Leaf</tissue>
    </source>
</reference>
<dbReference type="EMBL" id="JAUUTY010000004">
    <property type="protein sequence ID" value="KAK1654015.1"/>
    <property type="molecule type" value="Genomic_DNA"/>
</dbReference>
<gene>
    <name evidence="2" type="ORF">QYE76_071820</name>
</gene>
<evidence type="ECO:0000256" key="1">
    <source>
        <dbReference type="ARBA" id="ARBA00022679"/>
    </source>
</evidence>
<dbReference type="GO" id="GO:0016747">
    <property type="term" value="F:acyltransferase activity, transferring groups other than amino-acyl groups"/>
    <property type="evidence" value="ECO:0007669"/>
    <property type="project" value="UniProtKB-ARBA"/>
</dbReference>
<accession>A0AAD8SMX8</accession>
<evidence type="ECO:0000313" key="2">
    <source>
        <dbReference type="EMBL" id="KAK1654015.1"/>
    </source>
</evidence>
<keyword evidence="1" id="KW-0808">Transferase</keyword>
<dbReference type="Gene3D" id="3.30.559.10">
    <property type="entry name" value="Chloramphenicol acetyltransferase-like domain"/>
    <property type="match status" value="2"/>
</dbReference>
<keyword evidence="3" id="KW-1185">Reference proteome</keyword>
<dbReference type="InterPro" id="IPR051283">
    <property type="entry name" value="Sec_Metabolite_Acyltrans"/>
</dbReference>
<dbReference type="Proteomes" id="UP001231189">
    <property type="component" value="Unassembled WGS sequence"/>
</dbReference>
<organism evidence="2 3">
    <name type="scientific">Lolium multiflorum</name>
    <name type="common">Italian ryegrass</name>
    <name type="synonym">Lolium perenne subsp. multiflorum</name>
    <dbReference type="NCBI Taxonomy" id="4521"/>
    <lineage>
        <taxon>Eukaryota</taxon>
        <taxon>Viridiplantae</taxon>
        <taxon>Streptophyta</taxon>
        <taxon>Embryophyta</taxon>
        <taxon>Tracheophyta</taxon>
        <taxon>Spermatophyta</taxon>
        <taxon>Magnoliopsida</taxon>
        <taxon>Liliopsida</taxon>
        <taxon>Poales</taxon>
        <taxon>Poaceae</taxon>
        <taxon>BOP clade</taxon>
        <taxon>Pooideae</taxon>
        <taxon>Poodae</taxon>
        <taxon>Poeae</taxon>
        <taxon>Poeae Chloroplast Group 2 (Poeae type)</taxon>
        <taxon>Loliodinae</taxon>
        <taxon>Loliinae</taxon>
        <taxon>Lolium</taxon>
    </lineage>
</organism>
<dbReference type="InterPro" id="IPR023213">
    <property type="entry name" value="CAT-like_dom_sf"/>
</dbReference>
<sequence length="431" mass="46326">MPPADDIHLTPWDLIAISFKYMQTGILVPKPPAGGERSLVDSLVSSLARALGRHYHLAGRLAVVDHGDGTVSIPLRCTGEGAELVHAVAPGVSVAEVVGTLQYTPSSVVRAFFPLKGVYGADIVVDPSLPVVGAQVTELADGVFIAMSMNHAVGDGSCLWELFSTWSAINRGEELTVAPAPANRRWFIETSPVPIYLPFSSLQDLVVGRLETPLVGYGFFTFSASSVRKLKAQARDEMPEGNISSLQALVAHLWRAVARARSLVRGQETSCDVIVGCRGRMRGIPAGYGGNAVVPRRTPRCTVGEILDKGLGWTAWQLKRAVESFEEEEVRGWLDRWAREPVFMSPSAYQGDGALVIAGSPLFDFFLNDFGWGKPVGLRGCPGEKADGIVSVRKGPGQQGSISLEVTLVPETMERLVADHEFMEAVAVPPA</sequence>
<evidence type="ECO:0008006" key="4">
    <source>
        <dbReference type="Google" id="ProtNLM"/>
    </source>
</evidence>
<comment type="caution">
    <text evidence="2">The sequence shown here is derived from an EMBL/GenBank/DDBJ whole genome shotgun (WGS) entry which is preliminary data.</text>
</comment>
<dbReference type="AlphaFoldDB" id="A0AAD8SMX8"/>
<proteinExistence type="predicted"/>
<name>A0AAD8SMX8_LOLMU</name>
<dbReference type="Pfam" id="PF02458">
    <property type="entry name" value="Transferase"/>
    <property type="match status" value="1"/>
</dbReference>
<dbReference type="PANTHER" id="PTHR31896:SF9">
    <property type="entry name" value="OS08G0111500 PROTEIN"/>
    <property type="match status" value="1"/>
</dbReference>
<dbReference type="PANTHER" id="PTHR31896">
    <property type="entry name" value="FAMILY REGULATORY PROTEIN, PUTATIVE (AFU_ORTHOLOGUE AFUA_3G14730)-RELATED"/>
    <property type="match status" value="1"/>
</dbReference>